<dbReference type="UniPathway" id="UPA00053">
    <property type="reaction ID" value="UER00085"/>
</dbReference>
<evidence type="ECO:0000313" key="15">
    <source>
        <dbReference type="Proteomes" id="UP000321820"/>
    </source>
</evidence>
<evidence type="ECO:0000256" key="11">
    <source>
        <dbReference type="NCBIfam" id="TIGR01357"/>
    </source>
</evidence>
<dbReference type="InterPro" id="IPR030963">
    <property type="entry name" value="DHQ_synth_fam"/>
</dbReference>
<dbReference type="Pfam" id="PF24621">
    <property type="entry name" value="DHQS_C"/>
    <property type="match status" value="1"/>
</dbReference>
<comment type="subcellular location">
    <subcellularLocation>
        <location evidence="10">Cytoplasm</location>
    </subcellularLocation>
</comment>
<comment type="cofactor">
    <cofactor evidence="1 10">
        <name>NAD(+)</name>
        <dbReference type="ChEBI" id="CHEBI:57540"/>
    </cofactor>
</comment>
<keyword evidence="9 10" id="KW-0170">Cobalt</keyword>
<dbReference type="PIRSF" id="PIRSF001455">
    <property type="entry name" value="DHQ_synth"/>
    <property type="match status" value="1"/>
</dbReference>
<dbReference type="GO" id="GO:0008652">
    <property type="term" value="P:amino acid biosynthetic process"/>
    <property type="evidence" value="ECO:0007669"/>
    <property type="project" value="UniProtKB-KW"/>
</dbReference>
<reference evidence="14 15" key="1">
    <citation type="submission" date="2019-08" db="EMBL/GenBank/DDBJ databases">
        <title>Complete genome sequence of Terriglobus albidus strain ORNL.</title>
        <authorList>
            <person name="Podar M."/>
        </authorList>
    </citation>
    <scope>NUCLEOTIDE SEQUENCE [LARGE SCALE GENOMIC DNA]</scope>
    <source>
        <strain evidence="14 15">ORNL</strain>
    </source>
</reference>
<organism evidence="14 15">
    <name type="scientific">Terriglobus albidus</name>
    <dbReference type="NCBI Taxonomy" id="1592106"/>
    <lineage>
        <taxon>Bacteria</taxon>
        <taxon>Pseudomonadati</taxon>
        <taxon>Acidobacteriota</taxon>
        <taxon>Terriglobia</taxon>
        <taxon>Terriglobales</taxon>
        <taxon>Acidobacteriaceae</taxon>
        <taxon>Terriglobus</taxon>
    </lineage>
</organism>
<keyword evidence="10" id="KW-0057">Aromatic amino acid biosynthesis</keyword>
<keyword evidence="10" id="KW-0028">Amino-acid biosynthesis</keyword>
<dbReference type="GO" id="GO:0003856">
    <property type="term" value="F:3-dehydroquinate synthase activity"/>
    <property type="evidence" value="ECO:0007669"/>
    <property type="project" value="UniProtKB-UniRule"/>
</dbReference>
<feature type="binding site" evidence="10">
    <location>
        <position position="186"/>
    </location>
    <ligand>
        <name>Zn(2+)</name>
        <dbReference type="ChEBI" id="CHEBI:29105"/>
    </ligand>
</feature>
<dbReference type="GO" id="GO:0009073">
    <property type="term" value="P:aromatic amino acid family biosynthetic process"/>
    <property type="evidence" value="ECO:0007669"/>
    <property type="project" value="UniProtKB-KW"/>
</dbReference>
<evidence type="ECO:0000256" key="9">
    <source>
        <dbReference type="ARBA" id="ARBA00023285"/>
    </source>
</evidence>
<comment type="cofactor">
    <cofactor evidence="2">
        <name>Zn(2+)</name>
        <dbReference type="ChEBI" id="CHEBI:29105"/>
    </cofactor>
</comment>
<keyword evidence="10" id="KW-0963">Cytoplasm</keyword>
<feature type="binding site" evidence="10">
    <location>
        <position position="144"/>
    </location>
    <ligand>
        <name>NAD(+)</name>
        <dbReference type="ChEBI" id="CHEBI:57540"/>
    </ligand>
</feature>
<dbReference type="NCBIfam" id="TIGR01357">
    <property type="entry name" value="aroB"/>
    <property type="match status" value="1"/>
</dbReference>
<feature type="binding site" evidence="10">
    <location>
        <position position="153"/>
    </location>
    <ligand>
        <name>NAD(+)</name>
        <dbReference type="ChEBI" id="CHEBI:57540"/>
    </ligand>
</feature>
<evidence type="ECO:0000256" key="10">
    <source>
        <dbReference type="HAMAP-Rule" id="MF_00110"/>
    </source>
</evidence>
<dbReference type="GO" id="GO:0009423">
    <property type="term" value="P:chorismate biosynthetic process"/>
    <property type="evidence" value="ECO:0007669"/>
    <property type="project" value="UniProtKB-UniRule"/>
</dbReference>
<dbReference type="CDD" id="cd08195">
    <property type="entry name" value="DHQS"/>
    <property type="match status" value="1"/>
</dbReference>
<proteinExistence type="inferred from homology"/>
<evidence type="ECO:0000256" key="7">
    <source>
        <dbReference type="ARBA" id="ARBA00023027"/>
    </source>
</evidence>
<accession>A0A5B9EB51</accession>
<dbReference type="AlphaFoldDB" id="A0A5B9EB51"/>
<dbReference type="PANTHER" id="PTHR43622:SF1">
    <property type="entry name" value="3-DEHYDROQUINATE SYNTHASE"/>
    <property type="match status" value="1"/>
</dbReference>
<evidence type="ECO:0000256" key="4">
    <source>
        <dbReference type="ARBA" id="ARBA00022723"/>
    </source>
</evidence>
<dbReference type="HAMAP" id="MF_00110">
    <property type="entry name" value="DHQ_synthase"/>
    <property type="match status" value="1"/>
</dbReference>
<evidence type="ECO:0000259" key="12">
    <source>
        <dbReference type="Pfam" id="PF01761"/>
    </source>
</evidence>
<keyword evidence="4 10" id="KW-0479">Metal-binding</keyword>
<dbReference type="KEGG" id="talb:FTW19_06355"/>
<evidence type="ECO:0000256" key="8">
    <source>
        <dbReference type="ARBA" id="ARBA00023239"/>
    </source>
</evidence>
<feature type="binding site" evidence="10">
    <location>
        <begin position="131"/>
        <end position="132"/>
    </location>
    <ligand>
        <name>NAD(+)</name>
        <dbReference type="ChEBI" id="CHEBI:57540"/>
    </ligand>
</feature>
<evidence type="ECO:0000259" key="13">
    <source>
        <dbReference type="Pfam" id="PF24621"/>
    </source>
</evidence>
<dbReference type="InterPro" id="IPR056179">
    <property type="entry name" value="DHQS_C"/>
</dbReference>
<dbReference type="Gene3D" id="1.20.1090.10">
    <property type="entry name" value="Dehydroquinate synthase-like - alpha domain"/>
    <property type="match status" value="1"/>
</dbReference>
<keyword evidence="7 10" id="KW-0520">NAD</keyword>
<dbReference type="Gene3D" id="3.40.50.1970">
    <property type="match status" value="1"/>
</dbReference>
<comment type="catalytic activity">
    <reaction evidence="10">
        <text>7-phospho-2-dehydro-3-deoxy-D-arabino-heptonate = 3-dehydroquinate + phosphate</text>
        <dbReference type="Rhea" id="RHEA:21968"/>
        <dbReference type="ChEBI" id="CHEBI:32364"/>
        <dbReference type="ChEBI" id="CHEBI:43474"/>
        <dbReference type="ChEBI" id="CHEBI:58394"/>
        <dbReference type="EC" id="4.2.3.4"/>
    </reaction>
</comment>
<dbReference type="GO" id="GO:0046872">
    <property type="term" value="F:metal ion binding"/>
    <property type="evidence" value="ECO:0007669"/>
    <property type="project" value="UniProtKB-KW"/>
</dbReference>
<evidence type="ECO:0000256" key="1">
    <source>
        <dbReference type="ARBA" id="ARBA00001911"/>
    </source>
</evidence>
<keyword evidence="15" id="KW-1185">Reference proteome</keyword>
<dbReference type="Pfam" id="PF01761">
    <property type="entry name" value="DHQ_synthase"/>
    <property type="match status" value="1"/>
</dbReference>
<evidence type="ECO:0000256" key="3">
    <source>
        <dbReference type="ARBA" id="ARBA00003485"/>
    </source>
</evidence>
<comment type="similarity">
    <text evidence="10">Belongs to the sugar phosphate cyclases superfamily. Dehydroquinate synthase family.</text>
</comment>
<name>A0A5B9EB51_9BACT</name>
<dbReference type="FunFam" id="3.40.50.1970:FF:000007">
    <property type="entry name" value="Pentafunctional AROM polypeptide"/>
    <property type="match status" value="1"/>
</dbReference>
<feature type="binding site" evidence="10">
    <location>
        <position position="249"/>
    </location>
    <ligand>
        <name>Zn(2+)</name>
        <dbReference type="ChEBI" id="CHEBI:29105"/>
    </ligand>
</feature>
<dbReference type="OrthoDB" id="9806583at2"/>
<dbReference type="SUPFAM" id="SSF56796">
    <property type="entry name" value="Dehydroquinate synthase-like"/>
    <property type="match status" value="1"/>
</dbReference>
<dbReference type="PANTHER" id="PTHR43622">
    <property type="entry name" value="3-DEHYDROQUINATE SYNTHASE"/>
    <property type="match status" value="1"/>
</dbReference>
<dbReference type="InterPro" id="IPR016037">
    <property type="entry name" value="DHQ_synth_AroB"/>
</dbReference>
<feature type="binding site" evidence="10">
    <location>
        <begin position="107"/>
        <end position="111"/>
    </location>
    <ligand>
        <name>NAD(+)</name>
        <dbReference type="ChEBI" id="CHEBI:57540"/>
    </ligand>
</feature>
<gene>
    <name evidence="10 14" type="primary">aroB</name>
    <name evidence="14" type="ORF">FTW19_06355</name>
</gene>
<dbReference type="InterPro" id="IPR030960">
    <property type="entry name" value="DHQS/DOIS_N"/>
</dbReference>
<feature type="binding site" evidence="10">
    <location>
        <begin position="73"/>
        <end position="78"/>
    </location>
    <ligand>
        <name>NAD(+)</name>
        <dbReference type="ChEBI" id="CHEBI:57540"/>
    </ligand>
</feature>
<comment type="cofactor">
    <cofactor evidence="10">
        <name>Co(2+)</name>
        <dbReference type="ChEBI" id="CHEBI:48828"/>
    </cofactor>
    <cofactor evidence="10">
        <name>Zn(2+)</name>
        <dbReference type="ChEBI" id="CHEBI:29105"/>
    </cofactor>
    <text evidence="10">Binds 1 divalent metal cation per subunit. Can use either Co(2+) or Zn(2+).</text>
</comment>
<dbReference type="Proteomes" id="UP000321820">
    <property type="component" value="Chromosome"/>
</dbReference>
<keyword evidence="8 10" id="KW-0456">Lyase</keyword>
<evidence type="ECO:0000256" key="2">
    <source>
        <dbReference type="ARBA" id="ARBA00001947"/>
    </source>
</evidence>
<dbReference type="GO" id="GO:0000166">
    <property type="term" value="F:nucleotide binding"/>
    <property type="evidence" value="ECO:0007669"/>
    <property type="project" value="UniProtKB-KW"/>
</dbReference>
<dbReference type="RefSeq" id="WP_147646842.1">
    <property type="nucleotide sequence ID" value="NZ_CP042806.1"/>
</dbReference>
<sequence length="368" mass="40037">MPVIAVNTPTANYNVVIGRGLLPTLSRRIAKLTGSPSTRLFVVTTPEIWKLWQRKFLASFPKDAKPVVLLHPSGESHKRFAAVESLLEHLAENKADRDSVLIALGGGVIGDITGFLAAIYMRGIRFIQVPTTLLAQVDSSVGGKTGVNLRAGKNLVGSFHQPLGVFIDIDILKTLPPAELRAGLQESVKAGVIRMPRLFRYMESESKAILKGDPKALEKVVTASVKMKAEVVGIDERENGLRMILNFGHTLGHAIEAATKYKQLLHGQAIAWGMIAATLISVERGILPEADAIRIVNTVLAYGPIPKFRAPVQQIVDLTGSDKKNRSGQRRFILPVSVGKVEIVTDVTEAEMLHATEQTLKLMQERGA</sequence>
<dbReference type="EC" id="4.2.3.4" evidence="10 11"/>
<keyword evidence="5 10" id="KW-0547">Nucleotide-binding</keyword>
<dbReference type="EMBL" id="CP042806">
    <property type="protein sequence ID" value="QEE27651.1"/>
    <property type="molecule type" value="Genomic_DNA"/>
</dbReference>
<comment type="caution">
    <text evidence="10">Lacks conserved residue(s) required for the propagation of feature annotation.</text>
</comment>
<dbReference type="GO" id="GO:0005737">
    <property type="term" value="C:cytoplasm"/>
    <property type="evidence" value="ECO:0007669"/>
    <property type="project" value="UniProtKB-SubCell"/>
</dbReference>
<feature type="domain" description="3-dehydroquinate synthase N-terminal" evidence="12">
    <location>
        <begin position="72"/>
        <end position="181"/>
    </location>
</feature>
<feature type="domain" description="3-dehydroquinate synthase C-terminal" evidence="13">
    <location>
        <begin position="183"/>
        <end position="325"/>
    </location>
</feature>
<evidence type="ECO:0000313" key="14">
    <source>
        <dbReference type="EMBL" id="QEE27651.1"/>
    </source>
</evidence>
<protein>
    <recommendedName>
        <fullName evidence="10 11">3-dehydroquinate synthase</fullName>
        <shortName evidence="10">DHQS</shortName>
        <ecNumber evidence="10 11">4.2.3.4</ecNumber>
    </recommendedName>
</protein>
<dbReference type="InterPro" id="IPR050071">
    <property type="entry name" value="Dehydroquinate_synthase"/>
</dbReference>
<comment type="pathway">
    <text evidence="10">Metabolic intermediate biosynthesis; chorismate biosynthesis; chorismate from D-erythrose 4-phosphate and phosphoenolpyruvate: step 2/7.</text>
</comment>
<keyword evidence="6 10" id="KW-0862">Zinc</keyword>
<evidence type="ECO:0000256" key="6">
    <source>
        <dbReference type="ARBA" id="ARBA00022833"/>
    </source>
</evidence>
<feature type="binding site" evidence="10">
    <location>
        <position position="266"/>
    </location>
    <ligand>
        <name>Zn(2+)</name>
        <dbReference type="ChEBI" id="CHEBI:29105"/>
    </ligand>
</feature>
<evidence type="ECO:0000256" key="5">
    <source>
        <dbReference type="ARBA" id="ARBA00022741"/>
    </source>
</evidence>
<comment type="function">
    <text evidence="3 10">Catalyzes the conversion of 3-deoxy-D-arabino-heptulosonate 7-phosphate (DAHP) to dehydroquinate (DHQ).</text>
</comment>